<feature type="signal peptide" evidence="1">
    <location>
        <begin position="1"/>
        <end position="19"/>
    </location>
</feature>
<accession>A0A327QWE9</accession>
<name>A0A327QWE9_9FLAO</name>
<dbReference type="AlphaFoldDB" id="A0A327QWE9"/>
<sequence>MKLKLLFIAVFTLSQSFYAQITKGLIVPKEANVSNFCCAYVPESGIQIYNKPNGEVQGRIVQDSGKDRQNKSRGIFIKVQGELEPIEHPNIKIIGDDITALLYIDEHSNFVKLQNGYWIKLGELEDKGLQIVNWMQYLIEKSPEVIGYYAKEPGLHLRENPSENSELILDLKGDLLEIKLTQEVKGLWCKVIVTKYSDHPCSSKGNFEEIKLKTFTGWIQLLTDDLTPNVTYYKTC</sequence>
<dbReference type="RefSeq" id="WP_111624587.1">
    <property type="nucleotide sequence ID" value="NZ_QLLN01000006.1"/>
</dbReference>
<evidence type="ECO:0000313" key="2">
    <source>
        <dbReference type="EMBL" id="RAJ08986.1"/>
    </source>
</evidence>
<proteinExistence type="predicted"/>
<keyword evidence="1" id="KW-0732">Signal</keyword>
<reference evidence="2 3" key="1">
    <citation type="submission" date="2018-06" db="EMBL/GenBank/DDBJ databases">
        <title>Genomic Encyclopedia of Archaeal and Bacterial Type Strains, Phase II (KMG-II): from individual species to whole genera.</title>
        <authorList>
            <person name="Goeker M."/>
        </authorList>
    </citation>
    <scope>NUCLEOTIDE SEQUENCE [LARGE SCALE GENOMIC DNA]</scope>
    <source>
        <strain evidence="2 3">DSM 23522</strain>
    </source>
</reference>
<protein>
    <recommendedName>
        <fullName evidence="4">SH3 domain-containing protein</fullName>
    </recommendedName>
</protein>
<evidence type="ECO:0000313" key="3">
    <source>
        <dbReference type="Proteomes" id="UP000249696"/>
    </source>
</evidence>
<gene>
    <name evidence="2" type="ORF">LV92_03204</name>
</gene>
<feature type="chain" id="PRO_5016337211" description="SH3 domain-containing protein" evidence="1">
    <location>
        <begin position="20"/>
        <end position="236"/>
    </location>
</feature>
<organism evidence="2 3">
    <name type="scientific">Arenibacter echinorum</name>
    <dbReference type="NCBI Taxonomy" id="440515"/>
    <lineage>
        <taxon>Bacteria</taxon>
        <taxon>Pseudomonadati</taxon>
        <taxon>Bacteroidota</taxon>
        <taxon>Flavobacteriia</taxon>
        <taxon>Flavobacteriales</taxon>
        <taxon>Flavobacteriaceae</taxon>
        <taxon>Arenibacter</taxon>
    </lineage>
</organism>
<dbReference type="OrthoDB" id="892146at2"/>
<evidence type="ECO:0000256" key="1">
    <source>
        <dbReference type="SAM" id="SignalP"/>
    </source>
</evidence>
<comment type="caution">
    <text evidence="2">The sequence shown here is derived from an EMBL/GenBank/DDBJ whole genome shotgun (WGS) entry which is preliminary data.</text>
</comment>
<dbReference type="EMBL" id="QLLN01000006">
    <property type="protein sequence ID" value="RAJ08986.1"/>
    <property type="molecule type" value="Genomic_DNA"/>
</dbReference>
<keyword evidence="3" id="KW-1185">Reference proteome</keyword>
<dbReference type="Proteomes" id="UP000249696">
    <property type="component" value="Unassembled WGS sequence"/>
</dbReference>
<evidence type="ECO:0008006" key="4">
    <source>
        <dbReference type="Google" id="ProtNLM"/>
    </source>
</evidence>